<evidence type="ECO:0000256" key="7">
    <source>
        <dbReference type="ARBA" id="ARBA00022857"/>
    </source>
</evidence>
<dbReference type="NCBIfam" id="TIGR00737">
    <property type="entry name" value="nifR3_yhdG"/>
    <property type="match status" value="1"/>
</dbReference>
<gene>
    <name evidence="14" type="primary">dusB</name>
    <name evidence="14" type="ORF">INF35_01155</name>
</gene>
<dbReference type="EC" id="1.3.1.-" evidence="12"/>
<evidence type="ECO:0000313" key="15">
    <source>
        <dbReference type="Proteomes" id="UP000768567"/>
    </source>
</evidence>
<dbReference type="InterPro" id="IPR013785">
    <property type="entry name" value="Aldolase_TIM"/>
</dbReference>
<comment type="similarity">
    <text evidence="12">Belongs to the dus family.</text>
</comment>
<dbReference type="CDD" id="cd02801">
    <property type="entry name" value="DUS_like_FMN"/>
    <property type="match status" value="1"/>
</dbReference>
<keyword evidence="6 12" id="KW-0819">tRNA processing</keyword>
<dbReference type="EMBL" id="JADCKC010000001">
    <property type="protein sequence ID" value="MBE5036413.1"/>
    <property type="molecule type" value="Genomic_DNA"/>
</dbReference>
<dbReference type="SUPFAM" id="SSF51395">
    <property type="entry name" value="FMN-linked oxidoreductases"/>
    <property type="match status" value="1"/>
</dbReference>
<evidence type="ECO:0000256" key="4">
    <source>
        <dbReference type="ARBA" id="ARBA00022630"/>
    </source>
</evidence>
<comment type="cofactor">
    <cofactor evidence="1 12">
        <name>FMN</name>
        <dbReference type="ChEBI" id="CHEBI:58210"/>
    </cofactor>
</comment>
<feature type="domain" description="DUS-like FMN-binding" evidence="13">
    <location>
        <begin position="16"/>
        <end position="317"/>
    </location>
</feature>
<dbReference type="PROSITE" id="PS01136">
    <property type="entry name" value="UPF0034"/>
    <property type="match status" value="1"/>
</dbReference>
<evidence type="ECO:0000256" key="10">
    <source>
        <dbReference type="ARBA" id="ARBA00048205"/>
    </source>
</evidence>
<comment type="catalytic activity">
    <reaction evidence="10">
        <text>a 5,6-dihydrouridine in tRNA + NADP(+) = a uridine in tRNA + NADPH + H(+)</text>
        <dbReference type="Rhea" id="RHEA:23624"/>
        <dbReference type="Rhea" id="RHEA-COMP:13339"/>
        <dbReference type="Rhea" id="RHEA-COMP:13887"/>
        <dbReference type="ChEBI" id="CHEBI:15378"/>
        <dbReference type="ChEBI" id="CHEBI:57783"/>
        <dbReference type="ChEBI" id="CHEBI:58349"/>
        <dbReference type="ChEBI" id="CHEBI:65315"/>
        <dbReference type="ChEBI" id="CHEBI:74443"/>
    </reaction>
</comment>
<comment type="function">
    <text evidence="2 12">Catalyzes the synthesis of 5,6-dihydrouridine (D), a modified base found in the D-loop of most tRNAs, via the reduction of the C5-C6 double bond in target uridines.</text>
</comment>
<dbReference type="Pfam" id="PF01207">
    <property type="entry name" value="Dus"/>
    <property type="match status" value="1"/>
</dbReference>
<evidence type="ECO:0000256" key="12">
    <source>
        <dbReference type="PIRNR" id="PIRNR006621"/>
    </source>
</evidence>
<keyword evidence="4 12" id="KW-0285">Flavoprotein</keyword>
<dbReference type="InterPro" id="IPR024036">
    <property type="entry name" value="tRNA-dHydroUridine_Synthase_C"/>
</dbReference>
<dbReference type="Gene3D" id="1.10.1200.80">
    <property type="entry name" value="Putative flavin oxidoreducatase, domain 2"/>
    <property type="match status" value="1"/>
</dbReference>
<dbReference type="Gene3D" id="3.20.20.70">
    <property type="entry name" value="Aldolase class I"/>
    <property type="match status" value="1"/>
</dbReference>
<dbReference type="InterPro" id="IPR018517">
    <property type="entry name" value="tRNA_hU_synthase_CS"/>
</dbReference>
<evidence type="ECO:0000256" key="8">
    <source>
        <dbReference type="ARBA" id="ARBA00022884"/>
    </source>
</evidence>
<evidence type="ECO:0000256" key="2">
    <source>
        <dbReference type="ARBA" id="ARBA00002790"/>
    </source>
</evidence>
<evidence type="ECO:0000256" key="6">
    <source>
        <dbReference type="ARBA" id="ARBA00022694"/>
    </source>
</evidence>
<keyword evidence="9 12" id="KW-0560">Oxidoreductase</keyword>
<dbReference type="Proteomes" id="UP000768567">
    <property type="component" value="Unassembled WGS sequence"/>
</dbReference>
<keyword evidence="5 12" id="KW-0288">FMN</keyword>
<keyword evidence="15" id="KW-1185">Reference proteome</keyword>
<dbReference type="PANTHER" id="PTHR45846">
    <property type="entry name" value="TRNA-DIHYDROURIDINE(47) SYNTHASE [NAD(P)(+)]-LIKE"/>
    <property type="match status" value="1"/>
</dbReference>
<evidence type="ECO:0000256" key="9">
    <source>
        <dbReference type="ARBA" id="ARBA00023002"/>
    </source>
</evidence>
<organism evidence="14 15">
    <name type="scientific">Gemmiger gallinarum</name>
    <dbReference type="NCBI Taxonomy" id="2779354"/>
    <lineage>
        <taxon>Bacteria</taxon>
        <taxon>Bacillati</taxon>
        <taxon>Bacillota</taxon>
        <taxon>Clostridia</taxon>
        <taxon>Eubacteriales</taxon>
        <taxon>Gemmiger</taxon>
    </lineage>
</organism>
<dbReference type="PANTHER" id="PTHR45846:SF1">
    <property type="entry name" value="TRNA-DIHYDROURIDINE(47) SYNTHASE [NAD(P)(+)]-LIKE"/>
    <property type="match status" value="1"/>
</dbReference>
<evidence type="ECO:0000256" key="11">
    <source>
        <dbReference type="ARBA" id="ARBA00048802"/>
    </source>
</evidence>
<proteinExistence type="inferred from homology"/>
<dbReference type="InterPro" id="IPR001269">
    <property type="entry name" value="DUS_fam"/>
</dbReference>
<evidence type="ECO:0000259" key="13">
    <source>
        <dbReference type="Pfam" id="PF01207"/>
    </source>
</evidence>
<evidence type="ECO:0000256" key="5">
    <source>
        <dbReference type="ARBA" id="ARBA00022643"/>
    </source>
</evidence>
<dbReference type="InterPro" id="IPR004652">
    <property type="entry name" value="DusB-like"/>
</dbReference>
<dbReference type="RefSeq" id="WP_193499752.1">
    <property type="nucleotide sequence ID" value="NZ_JADCKC010000001.1"/>
</dbReference>
<keyword evidence="7" id="KW-0521">NADP</keyword>
<keyword evidence="3" id="KW-0820">tRNA-binding</keyword>
<comment type="catalytic activity">
    <reaction evidence="11">
        <text>a 5,6-dihydrouridine in tRNA + NAD(+) = a uridine in tRNA + NADH + H(+)</text>
        <dbReference type="Rhea" id="RHEA:54452"/>
        <dbReference type="Rhea" id="RHEA-COMP:13339"/>
        <dbReference type="Rhea" id="RHEA-COMP:13887"/>
        <dbReference type="ChEBI" id="CHEBI:15378"/>
        <dbReference type="ChEBI" id="CHEBI:57540"/>
        <dbReference type="ChEBI" id="CHEBI:57945"/>
        <dbReference type="ChEBI" id="CHEBI:65315"/>
        <dbReference type="ChEBI" id="CHEBI:74443"/>
    </reaction>
</comment>
<protein>
    <recommendedName>
        <fullName evidence="12">tRNA-dihydrouridine synthase</fullName>
        <ecNumber evidence="12">1.3.1.-</ecNumber>
    </recommendedName>
</protein>
<sequence length="326" mass="34998">MTIRIGSLELPTGAVFAPMAGFTDASCRHLMADHGAAYTVSEMASAKAITYGDQKSVGLLRDKDPHGIYAVQLFGAEPETLGEAVRIIREKGVQFDILDINMGCPAPKITGSGAGSKLMLDPDLCGRLVRAAVAAAEGTPVTVKMRAGWDGEHLTAVEVAKQCEANGAALITVHGRTREQMYIPPISPEVIRAVKQAVSVPVLGNGDITTAEDALAMIRETGCDGVMVGRGALGNPWLFEEIRAALLGQPAPKAPTLRQKMQTLRDQIYDMCERKGEWTAMAQARSQAIHYMRGLRGAAALRRACATLSHFEDVDRLIEAVYRAQD</sequence>
<comment type="caution">
    <text evidence="14">The sequence shown here is derived from an EMBL/GenBank/DDBJ whole genome shotgun (WGS) entry which is preliminary data.</text>
</comment>
<dbReference type="PIRSF" id="PIRSF006621">
    <property type="entry name" value="Dus"/>
    <property type="match status" value="1"/>
</dbReference>
<dbReference type="InterPro" id="IPR035587">
    <property type="entry name" value="DUS-like_FMN-bd"/>
</dbReference>
<reference evidence="14 15" key="1">
    <citation type="submission" date="2020-10" db="EMBL/GenBank/DDBJ databases">
        <title>ChiBAC.</title>
        <authorList>
            <person name="Zenner C."/>
            <person name="Hitch T.C.A."/>
            <person name="Clavel T."/>
        </authorList>
    </citation>
    <scope>NUCLEOTIDE SEQUENCE [LARGE SCALE GENOMIC DNA]</scope>
    <source>
        <strain evidence="14 15">DSM 109015</strain>
    </source>
</reference>
<evidence type="ECO:0000256" key="3">
    <source>
        <dbReference type="ARBA" id="ARBA00022555"/>
    </source>
</evidence>
<accession>A0ABR9QZV2</accession>
<keyword evidence="8" id="KW-0694">RNA-binding</keyword>
<evidence type="ECO:0000313" key="14">
    <source>
        <dbReference type="EMBL" id="MBE5036413.1"/>
    </source>
</evidence>
<name>A0ABR9QZV2_9FIRM</name>
<evidence type="ECO:0000256" key="1">
    <source>
        <dbReference type="ARBA" id="ARBA00001917"/>
    </source>
</evidence>